<evidence type="ECO:0000256" key="2">
    <source>
        <dbReference type="SAM" id="MobiDB-lite"/>
    </source>
</evidence>
<dbReference type="InterPro" id="IPR040390">
    <property type="entry name" value="TIFY/JAZ"/>
</dbReference>
<feature type="region of interest" description="Disordered" evidence="2">
    <location>
        <begin position="122"/>
        <end position="147"/>
    </location>
</feature>
<evidence type="ECO:0000313" key="4">
    <source>
        <dbReference type="EMBL" id="JAG97576.1"/>
    </source>
</evidence>
<accession>A0A0D6R4F1</accession>
<protein>
    <recommendedName>
        <fullName evidence="3">Tify domain-containing protein</fullName>
    </recommendedName>
</protein>
<feature type="region of interest" description="Disordered" evidence="2">
    <location>
        <begin position="320"/>
        <end position="347"/>
    </location>
</feature>
<dbReference type="PANTHER" id="PTHR33077">
    <property type="entry name" value="PROTEIN TIFY 4A-RELATED-RELATED"/>
    <property type="match status" value="1"/>
</dbReference>
<feature type="compositionally biased region" description="Polar residues" evidence="2">
    <location>
        <begin position="320"/>
        <end position="333"/>
    </location>
</feature>
<sequence length="430" mass="45737">MGGEGKFVFHDFLGMKICSGEHETWAKHAPSRSSALEEEIDMSSAASRLLSGPLGLSVPSSSDRGSERLSCGKWEGVEAHGSRFSCENVSLGKKRDGSTSSLGDCSQDALDSSRVIKMSRFESRDERRGRPYDENFRLGMQPPRPSPPCQTLIQPLMGMKADLMASKRWERPPTMNTGLAVYNPSRLTNLGGYVERASANVIRENPLISTLPSRPPADEGSRTGLKGSGIANLVNNAQNTTAARNTSGQSLPAGRSKYLFESGVPESSVPSSRQGSQSASRQLTIFYAGQAHVFDDVPPSKADDIMALAGSTGRSWSTTYLPRTRSTLPSSVSDGHMPSAERDKVGSTMTNVKASGDVGMSPEFQTLLPTMAHAGHGGSRLGTSIVQLASDSMHVVTGGTGSKDGSLVPCLSTCSNEGDKETLCDTQQLV</sequence>
<dbReference type="Pfam" id="PF06200">
    <property type="entry name" value="tify"/>
    <property type="match status" value="1"/>
</dbReference>
<comment type="similarity">
    <text evidence="1">Belongs to the TIFY/JAZ family.</text>
</comment>
<proteinExistence type="inferred from homology"/>
<evidence type="ECO:0000256" key="1">
    <source>
        <dbReference type="ARBA" id="ARBA00008614"/>
    </source>
</evidence>
<dbReference type="EMBL" id="GCKF01032432">
    <property type="protein sequence ID" value="JAG97576.1"/>
    <property type="molecule type" value="Transcribed_RNA"/>
</dbReference>
<organism evidence="4">
    <name type="scientific">Araucaria cunninghamii</name>
    <name type="common">Hoop pine</name>
    <name type="synonym">Moreton Bay pine</name>
    <dbReference type="NCBI Taxonomy" id="56994"/>
    <lineage>
        <taxon>Eukaryota</taxon>
        <taxon>Viridiplantae</taxon>
        <taxon>Streptophyta</taxon>
        <taxon>Embryophyta</taxon>
        <taxon>Tracheophyta</taxon>
        <taxon>Spermatophyta</taxon>
        <taxon>Pinopsida</taxon>
        <taxon>Pinidae</taxon>
        <taxon>Conifers II</taxon>
        <taxon>Araucariales</taxon>
        <taxon>Araucariaceae</taxon>
        <taxon>Araucaria</taxon>
    </lineage>
</organism>
<evidence type="ECO:0000259" key="3">
    <source>
        <dbReference type="PROSITE" id="PS51320"/>
    </source>
</evidence>
<feature type="domain" description="Tify" evidence="3">
    <location>
        <begin position="276"/>
        <end position="311"/>
    </location>
</feature>
<dbReference type="AlphaFoldDB" id="A0A0D6R4F1"/>
<dbReference type="GO" id="GO:0005634">
    <property type="term" value="C:nucleus"/>
    <property type="evidence" value="ECO:0007669"/>
    <property type="project" value="TreeGrafter"/>
</dbReference>
<dbReference type="PANTHER" id="PTHR33077:SF8">
    <property type="entry name" value="PROTEIN TIFY 8"/>
    <property type="match status" value="1"/>
</dbReference>
<feature type="compositionally biased region" description="Basic and acidic residues" evidence="2">
    <location>
        <begin position="122"/>
        <end position="136"/>
    </location>
</feature>
<name>A0A0D6R4F1_ARACU</name>
<dbReference type="GO" id="GO:0009611">
    <property type="term" value="P:response to wounding"/>
    <property type="evidence" value="ECO:0007669"/>
    <property type="project" value="TreeGrafter"/>
</dbReference>
<dbReference type="PROSITE" id="PS51320">
    <property type="entry name" value="TIFY"/>
    <property type="match status" value="1"/>
</dbReference>
<dbReference type="GO" id="GO:2000022">
    <property type="term" value="P:regulation of jasmonic acid mediated signaling pathway"/>
    <property type="evidence" value="ECO:0007669"/>
    <property type="project" value="TreeGrafter"/>
</dbReference>
<dbReference type="GO" id="GO:0031347">
    <property type="term" value="P:regulation of defense response"/>
    <property type="evidence" value="ECO:0007669"/>
    <property type="project" value="TreeGrafter"/>
</dbReference>
<dbReference type="SMART" id="SM00979">
    <property type="entry name" value="TIFY"/>
    <property type="match status" value="1"/>
</dbReference>
<dbReference type="InterPro" id="IPR010399">
    <property type="entry name" value="Tify_dom"/>
</dbReference>
<reference evidence="4" key="1">
    <citation type="submission" date="2015-03" db="EMBL/GenBank/DDBJ databases">
        <title>A transcriptome of Araucaria cunninghamii, an australian fine timber species.</title>
        <authorList>
            <person name="Jing Yi C.J.Y."/>
            <person name="Yin San L.Y.S."/>
            <person name="Abdul Karim S.S."/>
            <person name="Wan Azmi N.N."/>
            <person name="Hercus R.R."/>
            <person name="Croft L.L."/>
        </authorList>
    </citation>
    <scope>NUCLEOTIDE SEQUENCE</scope>
    <source>
        <strain evidence="4">MI0301</strain>
        <tissue evidence="4">Leaf</tissue>
    </source>
</reference>